<sequence>MRIPILVATVSLAWSIPFVVADEAKPNDATLGQKAPEGAVTLFSGENLNGWVKTDGKTPANWVVEDGILTVKPGEGAIQTEKTFGDIQLHAEFSVPYMPDKKGQARGNSGVYLGGIYELQVLDSYGLKLQNNDCGAIYQQIIPSVNACKPPLQWQTYDVTFHKAVVDGGKVVKKARITVVHNGIKTIDDAEINPTPGGTSHKAGEDGPILLQDHGNKVQFRNVWIKPLP</sequence>
<reference evidence="3" key="1">
    <citation type="submission" date="2024-05" db="EMBL/GenBank/DDBJ databases">
        <title>Planctomycetes of the genus Singulisphaera possess chitinolytic capabilities.</title>
        <authorList>
            <person name="Ivanova A."/>
        </authorList>
    </citation>
    <scope>NUCLEOTIDE SEQUENCE</scope>
    <source>
        <strain evidence="3">Ch08T</strain>
    </source>
</reference>
<feature type="domain" description="3-keto-alpha-glucoside-1,2-lyase/3-keto-2-hydroxy-glucal hydratase" evidence="2">
    <location>
        <begin position="38"/>
        <end position="226"/>
    </location>
</feature>
<evidence type="ECO:0000313" key="3">
    <source>
        <dbReference type="EMBL" id="XBH03888.1"/>
    </source>
</evidence>
<dbReference type="InterPro" id="IPR010496">
    <property type="entry name" value="AL/BT2_dom"/>
</dbReference>
<feature type="chain" id="PRO_5043929992" evidence="1">
    <location>
        <begin position="22"/>
        <end position="229"/>
    </location>
</feature>
<name>A0AAU7CFM2_9BACT</name>
<proteinExistence type="predicted"/>
<evidence type="ECO:0000259" key="2">
    <source>
        <dbReference type="Pfam" id="PF06439"/>
    </source>
</evidence>
<dbReference type="PANTHER" id="PTHR33546">
    <property type="entry name" value="LARGE, MULTIFUNCTIONAL SECRETED PROTEIN-RELATED"/>
    <property type="match status" value="1"/>
</dbReference>
<feature type="signal peptide" evidence="1">
    <location>
        <begin position="1"/>
        <end position="21"/>
    </location>
</feature>
<protein>
    <submittedName>
        <fullName evidence="3">DUF1080 domain-containing protein</fullName>
    </submittedName>
</protein>
<dbReference type="EMBL" id="CP155447">
    <property type="protein sequence ID" value="XBH03888.1"/>
    <property type="molecule type" value="Genomic_DNA"/>
</dbReference>
<dbReference type="AlphaFoldDB" id="A0AAU7CFM2"/>
<organism evidence="3">
    <name type="scientific">Singulisphaera sp. Ch08</name>
    <dbReference type="NCBI Taxonomy" id="3120278"/>
    <lineage>
        <taxon>Bacteria</taxon>
        <taxon>Pseudomonadati</taxon>
        <taxon>Planctomycetota</taxon>
        <taxon>Planctomycetia</taxon>
        <taxon>Isosphaerales</taxon>
        <taxon>Isosphaeraceae</taxon>
        <taxon>Singulisphaera</taxon>
    </lineage>
</organism>
<keyword evidence="1" id="KW-0732">Signal</keyword>
<dbReference type="RefSeq" id="WP_406696630.1">
    <property type="nucleotide sequence ID" value="NZ_CP155447.1"/>
</dbReference>
<dbReference type="Pfam" id="PF06439">
    <property type="entry name" value="3keto-disac_hyd"/>
    <property type="match status" value="1"/>
</dbReference>
<dbReference type="PANTHER" id="PTHR33546:SF1">
    <property type="entry name" value="LARGE, MULTIFUNCTIONAL SECRETED PROTEIN"/>
    <property type="match status" value="1"/>
</dbReference>
<accession>A0AAU7CFM2</accession>
<evidence type="ECO:0000256" key="1">
    <source>
        <dbReference type="SAM" id="SignalP"/>
    </source>
</evidence>
<gene>
    <name evidence="3" type="ORF">V5E97_37160</name>
</gene>
<dbReference type="GO" id="GO:0016787">
    <property type="term" value="F:hydrolase activity"/>
    <property type="evidence" value="ECO:0007669"/>
    <property type="project" value="InterPro"/>
</dbReference>
<dbReference type="Gene3D" id="2.60.120.560">
    <property type="entry name" value="Exo-inulinase, domain 1"/>
    <property type="match status" value="1"/>
</dbReference>